<keyword evidence="2" id="KW-1185">Reference proteome</keyword>
<dbReference type="EMBL" id="RXOE01000007">
    <property type="protein sequence ID" value="RTQ32151.1"/>
    <property type="molecule type" value="Genomic_DNA"/>
</dbReference>
<reference evidence="1 2" key="1">
    <citation type="submission" date="2018-12" db="EMBL/GenBank/DDBJ databases">
        <title>The genome of Variovorax gossypii DSM 100435.</title>
        <authorList>
            <person name="Gao J."/>
            <person name="Sun J."/>
        </authorList>
    </citation>
    <scope>NUCLEOTIDE SEQUENCE [LARGE SCALE GENOMIC DNA]</scope>
    <source>
        <strain evidence="1 2">DSM 100435</strain>
    </source>
</reference>
<gene>
    <name evidence="1" type="ORF">EJP69_23050</name>
</gene>
<proteinExistence type="predicted"/>
<evidence type="ECO:0000313" key="1">
    <source>
        <dbReference type="EMBL" id="RTQ32151.1"/>
    </source>
</evidence>
<dbReference type="Proteomes" id="UP000267418">
    <property type="component" value="Unassembled WGS sequence"/>
</dbReference>
<name>A0A431TG19_9BURK</name>
<dbReference type="OrthoDB" id="8596412at2"/>
<organism evidence="1 2">
    <name type="scientific">Variovorax gossypii</name>
    <dbReference type="NCBI Taxonomy" id="1679495"/>
    <lineage>
        <taxon>Bacteria</taxon>
        <taxon>Pseudomonadati</taxon>
        <taxon>Pseudomonadota</taxon>
        <taxon>Betaproteobacteria</taxon>
        <taxon>Burkholderiales</taxon>
        <taxon>Comamonadaceae</taxon>
        <taxon>Variovorax</taxon>
    </lineage>
</organism>
<evidence type="ECO:0000313" key="2">
    <source>
        <dbReference type="Proteomes" id="UP000267418"/>
    </source>
</evidence>
<accession>A0A431TG19</accession>
<dbReference type="RefSeq" id="WP_126472632.1">
    <property type="nucleotide sequence ID" value="NZ_RXOE01000007.1"/>
</dbReference>
<protein>
    <submittedName>
        <fullName evidence="1">Uncharacterized protein</fullName>
    </submittedName>
</protein>
<comment type="caution">
    <text evidence="1">The sequence shown here is derived from an EMBL/GenBank/DDBJ whole genome shotgun (WGS) entry which is preliminary data.</text>
</comment>
<dbReference type="AlphaFoldDB" id="A0A431TG19"/>
<sequence length="153" mass="16300">MNTELQRLARAADLDAEAHAPLRFRFGFMCAQRVRHLLESPEALSGLDTLGAFVDGHADAATLASAQQRMAVAAGSHPGSRSIDGTAHAAVSATYAVYQAVAGRALQAAEYAAYAMVYAYGAYAITDPDAFAEEFAWQVSAFEGLLRDREKTA</sequence>